<keyword evidence="3" id="KW-1185">Reference proteome</keyword>
<accession>A0AAW0GK14</accession>
<name>A0AAW0GK14_9APHY</name>
<dbReference type="EMBL" id="JASBNA010000003">
    <property type="protein sequence ID" value="KAK7693771.1"/>
    <property type="molecule type" value="Genomic_DNA"/>
</dbReference>
<dbReference type="Proteomes" id="UP001385951">
    <property type="component" value="Unassembled WGS sequence"/>
</dbReference>
<dbReference type="Gene3D" id="1.20.1280.50">
    <property type="match status" value="1"/>
</dbReference>
<evidence type="ECO:0000313" key="3">
    <source>
        <dbReference type="Proteomes" id="UP001385951"/>
    </source>
</evidence>
<dbReference type="InterPro" id="IPR001810">
    <property type="entry name" value="F-box_dom"/>
</dbReference>
<sequence>MAAAVQQHLSLDSLLDIPSWQLPGWDDSLAVHGHSAQKPDADTVDKLDVSLAILSRYRNSLRPFNRLTSDILVLIFSQLLSEHADPHNDRFGSYPWMGVAQVCHFWRHVALTTPLLWTHISTRYCTAALACIERSSEAGLSLFIYEDSNEATMSKVLTAIIPHIHRLRHLYVPSNMMKDDNGNIRQVLQPLINSKAPALETFETQFIRFNAAWIPMHTLFTGHTPSLTRLKLHFMLPRLSAASFGKLRVLSFTGRKSTPTTLPMSDFLDILEACPLLEQLRAEKFTLEAARNDDTRKVTLENLQLLQLGRSKGSLVADFLNRLHIPECAIKLKVHFDRYDENKFFMGIPLPHELDSDHPLNDIRKMHISWMNGRDGVEIFGATLNQPFHIHGFIEGDTVSNLGDMDVISGTFFQSIIRAFNFDSLEEFGMTEYRNSYRWQGISKKGWEDTFRRMPKLKAFHLTSDGGYDEGFSRSILAALEGPDRSGNLFCPQLESLDVHGDKTWSSLQCYEIALARKEKGHPLKRVSMKLSHYATFSDSSETDLPLLRKHVETVNLEPQDISFPEFPEAP</sequence>
<dbReference type="AlphaFoldDB" id="A0AAW0GK14"/>
<gene>
    <name evidence="2" type="ORF">QCA50_003343</name>
</gene>
<dbReference type="PANTHER" id="PTHR38926:SF5">
    <property type="entry name" value="F-BOX AND LEUCINE-RICH REPEAT PROTEIN 6"/>
    <property type="match status" value="1"/>
</dbReference>
<proteinExistence type="predicted"/>
<comment type="caution">
    <text evidence="2">The sequence shown here is derived from an EMBL/GenBank/DDBJ whole genome shotgun (WGS) entry which is preliminary data.</text>
</comment>
<evidence type="ECO:0000259" key="1">
    <source>
        <dbReference type="Pfam" id="PF12937"/>
    </source>
</evidence>
<evidence type="ECO:0000313" key="2">
    <source>
        <dbReference type="EMBL" id="KAK7693771.1"/>
    </source>
</evidence>
<organism evidence="2 3">
    <name type="scientific">Cerrena zonata</name>
    <dbReference type="NCBI Taxonomy" id="2478898"/>
    <lineage>
        <taxon>Eukaryota</taxon>
        <taxon>Fungi</taxon>
        <taxon>Dikarya</taxon>
        <taxon>Basidiomycota</taxon>
        <taxon>Agaricomycotina</taxon>
        <taxon>Agaricomycetes</taxon>
        <taxon>Polyporales</taxon>
        <taxon>Cerrenaceae</taxon>
        <taxon>Cerrena</taxon>
    </lineage>
</organism>
<feature type="domain" description="F-box" evidence="1">
    <location>
        <begin position="69"/>
        <end position="122"/>
    </location>
</feature>
<dbReference type="Pfam" id="PF12937">
    <property type="entry name" value="F-box-like"/>
    <property type="match status" value="1"/>
</dbReference>
<reference evidence="2 3" key="1">
    <citation type="submission" date="2022-09" db="EMBL/GenBank/DDBJ databases">
        <authorList>
            <person name="Palmer J.M."/>
        </authorList>
    </citation>
    <scope>NUCLEOTIDE SEQUENCE [LARGE SCALE GENOMIC DNA]</scope>
    <source>
        <strain evidence="2 3">DSM 7382</strain>
    </source>
</reference>
<dbReference type="PANTHER" id="PTHR38926">
    <property type="entry name" value="F-BOX DOMAIN CONTAINING PROTEIN, EXPRESSED"/>
    <property type="match status" value="1"/>
</dbReference>
<protein>
    <recommendedName>
        <fullName evidence="1">F-box domain-containing protein</fullName>
    </recommendedName>
</protein>